<evidence type="ECO:0000256" key="1">
    <source>
        <dbReference type="ARBA" id="ARBA00004613"/>
    </source>
</evidence>
<dbReference type="PANTHER" id="PTHR38340">
    <property type="entry name" value="S-LAYER PROTEIN"/>
    <property type="match status" value="1"/>
</dbReference>
<comment type="caution">
    <text evidence="3">The sequence shown here is derived from an EMBL/GenBank/DDBJ whole genome shotgun (WGS) entry which is preliminary data.</text>
</comment>
<gene>
    <name evidence="3" type="ORF">KME07_15990</name>
</gene>
<dbReference type="PANTHER" id="PTHR38340:SF1">
    <property type="entry name" value="S-LAYER PROTEIN"/>
    <property type="match status" value="1"/>
</dbReference>
<name>A0A951PCB7_9CYAN</name>
<accession>A0A951PCB7</accession>
<dbReference type="Pfam" id="PF00353">
    <property type="entry name" value="HemolysinCabind"/>
    <property type="match status" value="2"/>
</dbReference>
<dbReference type="InterPro" id="IPR001343">
    <property type="entry name" value="Hemolysn_Ca-bd"/>
</dbReference>
<dbReference type="AlphaFoldDB" id="A0A951PCB7"/>
<dbReference type="Proteomes" id="UP000707356">
    <property type="component" value="Unassembled WGS sequence"/>
</dbReference>
<evidence type="ECO:0000313" key="3">
    <source>
        <dbReference type="EMBL" id="MBW4466926.1"/>
    </source>
</evidence>
<dbReference type="PRINTS" id="PR00313">
    <property type="entry name" value="CABNDNGRPT"/>
</dbReference>
<sequence length="468" mass="48963">MVLTEAISHPVAGMALFYSELYGENFGSTLLPKLDSSQLAPALRLRLSGNRQSNALTGAAKDDILRGKAGHDTLRGRGGDDRLYGEAGNDRLYGGTGNDLLDGGAGRNSLYGEAGQDQLLGGKEADVLVGGAGDDILNGKGGRDRSTGGSGRDRFVLEMGAAQLANSLEITDFKSGVDYLELPTLQVADLTIRQGTGTEARHTLIQNRLTGEYLAVLKGVSSSSIDAADFWGYSPPSLPPNSLPSLPAASSVQSSTVKFAATASESNIAATAAARIQLGSQTIYIGTEQVSSLNQNPVVVSFDAQNPAHNWRRTDYEVTGTDGRGYGLYWSGSQLYGLFSVDGTQGTADQDFRRVSAGATQSWLRSYGTGGGAKVTVLARLNLATGEMTDAVYLSALNGSKSNSLVVNSLQTSASGNLVINAQAYFAPRRPDGQAMTQTTAGGSPFSYTLEMTPDLKTVVSTAAIGWS</sequence>
<protein>
    <recommendedName>
        <fullName evidence="5">Calcium-binding protein</fullName>
    </recommendedName>
</protein>
<reference evidence="3" key="2">
    <citation type="journal article" date="2022" name="Microbiol. Resour. Announc.">
        <title>Metagenome Sequencing to Explore Phylogenomics of Terrestrial Cyanobacteria.</title>
        <authorList>
            <person name="Ward R.D."/>
            <person name="Stajich J.E."/>
            <person name="Johansen J.R."/>
            <person name="Huntemann M."/>
            <person name="Clum A."/>
            <person name="Foster B."/>
            <person name="Foster B."/>
            <person name="Roux S."/>
            <person name="Palaniappan K."/>
            <person name="Varghese N."/>
            <person name="Mukherjee S."/>
            <person name="Reddy T.B.K."/>
            <person name="Daum C."/>
            <person name="Copeland A."/>
            <person name="Chen I.A."/>
            <person name="Ivanova N.N."/>
            <person name="Kyrpides N.C."/>
            <person name="Shapiro N."/>
            <person name="Eloe-Fadrosh E.A."/>
            <person name="Pietrasiak N."/>
        </authorList>
    </citation>
    <scope>NUCLEOTIDE SEQUENCE</scope>
    <source>
        <strain evidence="3">GSE-TBD4-15B</strain>
    </source>
</reference>
<organism evidence="3 4">
    <name type="scientific">Pegethrix bostrychoides GSE-TBD4-15B</name>
    <dbReference type="NCBI Taxonomy" id="2839662"/>
    <lineage>
        <taxon>Bacteria</taxon>
        <taxon>Bacillati</taxon>
        <taxon>Cyanobacteriota</taxon>
        <taxon>Cyanophyceae</taxon>
        <taxon>Oculatellales</taxon>
        <taxon>Oculatellaceae</taxon>
        <taxon>Pegethrix</taxon>
    </lineage>
</organism>
<dbReference type="InterPro" id="IPR050557">
    <property type="entry name" value="RTX_toxin/Mannuronan_C5-epim"/>
</dbReference>
<dbReference type="EMBL" id="JAHHHV010000072">
    <property type="protein sequence ID" value="MBW4466926.1"/>
    <property type="molecule type" value="Genomic_DNA"/>
</dbReference>
<dbReference type="GO" id="GO:0005576">
    <property type="term" value="C:extracellular region"/>
    <property type="evidence" value="ECO:0007669"/>
    <property type="project" value="UniProtKB-SubCell"/>
</dbReference>
<dbReference type="InterPro" id="IPR011049">
    <property type="entry name" value="Serralysin-like_metalloprot_C"/>
</dbReference>
<dbReference type="GO" id="GO:0005509">
    <property type="term" value="F:calcium ion binding"/>
    <property type="evidence" value="ECO:0007669"/>
    <property type="project" value="InterPro"/>
</dbReference>
<proteinExistence type="predicted"/>
<dbReference type="Gene3D" id="2.150.10.10">
    <property type="entry name" value="Serralysin-like metalloprotease, C-terminal"/>
    <property type="match status" value="2"/>
</dbReference>
<evidence type="ECO:0008006" key="5">
    <source>
        <dbReference type="Google" id="ProtNLM"/>
    </source>
</evidence>
<keyword evidence="2" id="KW-0964">Secreted</keyword>
<dbReference type="PROSITE" id="PS00330">
    <property type="entry name" value="HEMOLYSIN_CALCIUM"/>
    <property type="match status" value="1"/>
</dbReference>
<dbReference type="InterPro" id="IPR018511">
    <property type="entry name" value="Hemolysin-typ_Ca-bd_CS"/>
</dbReference>
<comment type="subcellular location">
    <subcellularLocation>
        <location evidence="1">Secreted</location>
    </subcellularLocation>
</comment>
<dbReference type="SUPFAM" id="SSF51120">
    <property type="entry name" value="beta-Roll"/>
    <property type="match status" value="1"/>
</dbReference>
<evidence type="ECO:0000256" key="2">
    <source>
        <dbReference type="ARBA" id="ARBA00022525"/>
    </source>
</evidence>
<evidence type="ECO:0000313" key="4">
    <source>
        <dbReference type="Proteomes" id="UP000707356"/>
    </source>
</evidence>
<reference evidence="3" key="1">
    <citation type="submission" date="2021-05" db="EMBL/GenBank/DDBJ databases">
        <authorList>
            <person name="Pietrasiak N."/>
            <person name="Ward R."/>
            <person name="Stajich J.E."/>
            <person name="Kurbessoian T."/>
        </authorList>
    </citation>
    <scope>NUCLEOTIDE SEQUENCE</scope>
    <source>
        <strain evidence="3">GSE-TBD4-15B</strain>
    </source>
</reference>